<feature type="transmembrane region" description="Helical" evidence="11">
    <location>
        <begin position="217"/>
        <end position="243"/>
    </location>
</feature>
<dbReference type="GO" id="GO:0023051">
    <property type="term" value="P:regulation of signaling"/>
    <property type="evidence" value="ECO:0007669"/>
    <property type="project" value="UniProtKB-ARBA"/>
</dbReference>
<evidence type="ECO:0000256" key="8">
    <source>
        <dbReference type="ARBA" id="ARBA00034103"/>
    </source>
</evidence>
<keyword evidence="5 11" id="KW-1133">Transmembrane helix</keyword>
<feature type="compositionally biased region" description="Basic residues" evidence="10">
    <location>
        <begin position="323"/>
        <end position="332"/>
    </location>
</feature>
<protein>
    <recommendedName>
        <fullName evidence="9">Germ cell-specific gene 1-like protein</fullName>
    </recommendedName>
</protein>
<gene>
    <name evidence="14" type="primary">GSG1L</name>
</gene>
<evidence type="ECO:0000256" key="2">
    <source>
        <dbReference type="ARBA" id="ARBA00007425"/>
    </source>
</evidence>
<dbReference type="Pfam" id="PF07803">
    <property type="entry name" value="GSG-1"/>
    <property type="match status" value="1"/>
</dbReference>
<evidence type="ECO:0000256" key="6">
    <source>
        <dbReference type="ARBA" id="ARBA00023018"/>
    </source>
</evidence>
<dbReference type="PANTHER" id="PTHR10671">
    <property type="entry name" value="EPITHELIAL MEMBRANE PROTEIN-RELATED"/>
    <property type="match status" value="1"/>
</dbReference>
<organism evidence="13 14">
    <name type="scientific">Mustela putorius furo</name>
    <name type="common">European domestic ferret</name>
    <name type="synonym">Mustela furo</name>
    <dbReference type="NCBI Taxonomy" id="9669"/>
    <lineage>
        <taxon>Eukaryota</taxon>
        <taxon>Metazoa</taxon>
        <taxon>Chordata</taxon>
        <taxon>Craniata</taxon>
        <taxon>Vertebrata</taxon>
        <taxon>Euteleostomi</taxon>
        <taxon>Mammalia</taxon>
        <taxon>Eutheria</taxon>
        <taxon>Laurasiatheria</taxon>
        <taxon>Carnivora</taxon>
        <taxon>Caniformia</taxon>
        <taxon>Musteloidea</taxon>
        <taxon>Mustelidae</taxon>
        <taxon>Mustelinae</taxon>
        <taxon>Mustela</taxon>
    </lineage>
</organism>
<keyword evidence="4 11" id="KW-0812">Transmembrane</keyword>
<evidence type="ECO:0000256" key="9">
    <source>
        <dbReference type="ARBA" id="ARBA00073105"/>
    </source>
</evidence>
<dbReference type="RefSeq" id="XP_044928516.1">
    <property type="nucleotide sequence ID" value="XM_045072581.1"/>
</dbReference>
<keyword evidence="3" id="KW-1003">Cell membrane</keyword>
<evidence type="ECO:0000256" key="7">
    <source>
        <dbReference type="ARBA" id="ARBA00023136"/>
    </source>
</evidence>
<feature type="region of interest" description="Disordered" evidence="10">
    <location>
        <begin position="311"/>
        <end position="333"/>
    </location>
</feature>
<dbReference type="GeneID" id="101694381"/>
<evidence type="ECO:0000256" key="5">
    <source>
        <dbReference type="ARBA" id="ARBA00022989"/>
    </source>
</evidence>
<evidence type="ECO:0000256" key="11">
    <source>
        <dbReference type="SAM" id="Phobius"/>
    </source>
</evidence>
<dbReference type="InterPro" id="IPR050579">
    <property type="entry name" value="PMP-22/EMP/MP20-like"/>
</dbReference>
<evidence type="ECO:0000313" key="13">
    <source>
        <dbReference type="Proteomes" id="UP000000715"/>
    </source>
</evidence>
<keyword evidence="6" id="KW-0770">Synapse</keyword>
<feature type="transmembrane region" description="Helical" evidence="11">
    <location>
        <begin position="174"/>
        <end position="197"/>
    </location>
</feature>
<feature type="compositionally biased region" description="Polar residues" evidence="10">
    <location>
        <begin position="311"/>
        <end position="320"/>
    </location>
</feature>
<evidence type="ECO:0000256" key="3">
    <source>
        <dbReference type="ARBA" id="ARBA00022475"/>
    </source>
</evidence>
<evidence type="ECO:0000256" key="10">
    <source>
        <dbReference type="SAM" id="MobiDB-lite"/>
    </source>
</evidence>
<dbReference type="Proteomes" id="UP000000715">
    <property type="component" value="Unplaced"/>
</dbReference>
<dbReference type="AlphaFoldDB" id="A0A8U0RSE3"/>
<evidence type="ECO:0000256" key="12">
    <source>
        <dbReference type="SAM" id="SignalP"/>
    </source>
</evidence>
<name>A0A8U0RSE3_MUSPF</name>
<dbReference type="GO" id="GO:0051049">
    <property type="term" value="P:regulation of transport"/>
    <property type="evidence" value="ECO:0007669"/>
    <property type="project" value="UniProtKB-ARBA"/>
</dbReference>
<keyword evidence="7 11" id="KW-0472">Membrane</keyword>
<comment type="subcellular location">
    <subcellularLocation>
        <location evidence="1">Cell membrane</location>
        <topology evidence="1">Multi-pass membrane protein</topology>
    </subcellularLocation>
    <subcellularLocation>
        <location evidence="8">Synapse</location>
    </subcellularLocation>
</comment>
<keyword evidence="12" id="KW-0732">Signal</keyword>
<feature type="transmembrane region" description="Helical" evidence="11">
    <location>
        <begin position="135"/>
        <end position="162"/>
    </location>
</feature>
<comment type="similarity">
    <text evidence="2">Belongs to the GSG1 family.</text>
</comment>
<evidence type="ECO:0000256" key="1">
    <source>
        <dbReference type="ARBA" id="ARBA00004651"/>
    </source>
</evidence>
<dbReference type="PANTHER" id="PTHR10671:SF35">
    <property type="entry name" value="GERM CELL-SPECIFIC GENE 1-LIKE PROTEIN"/>
    <property type="match status" value="1"/>
</dbReference>
<dbReference type="GO" id="GO:0098839">
    <property type="term" value="C:postsynaptic density membrane"/>
    <property type="evidence" value="ECO:0007669"/>
    <property type="project" value="TreeGrafter"/>
</dbReference>
<feature type="chain" id="PRO_5035824171" description="Germ cell-specific gene 1-like protein" evidence="12">
    <location>
        <begin position="27"/>
        <end position="351"/>
    </location>
</feature>
<dbReference type="InterPro" id="IPR012478">
    <property type="entry name" value="GSG-1"/>
</dbReference>
<feature type="signal peptide" evidence="12">
    <location>
        <begin position="1"/>
        <end position="26"/>
    </location>
</feature>
<dbReference type="GO" id="GO:0098978">
    <property type="term" value="C:glutamatergic synapse"/>
    <property type="evidence" value="ECO:0007669"/>
    <property type="project" value="UniProtKB-ARBA"/>
</dbReference>
<proteinExistence type="inferred from homology"/>
<dbReference type="GO" id="GO:0010646">
    <property type="term" value="P:regulation of cell communication"/>
    <property type="evidence" value="ECO:0007669"/>
    <property type="project" value="UniProtKB-ARBA"/>
</dbReference>
<dbReference type="Gene3D" id="1.20.140.150">
    <property type="match status" value="1"/>
</dbReference>
<keyword evidence="13" id="KW-1185">Reference proteome</keyword>
<reference evidence="14" key="1">
    <citation type="submission" date="2025-08" db="UniProtKB">
        <authorList>
            <consortium name="RefSeq"/>
        </authorList>
    </citation>
    <scope>IDENTIFICATION</scope>
    <source>
        <tissue evidence="14">Brain</tissue>
    </source>
</reference>
<sequence length="351" mass="38100">MKTSRRGRALLAVALNLLALLFATTAFLTTHWCQGTQRVPKPGCGQGGRANCPNSGANATTNGTAAPATAAAAAAAAAGNGPPGGAPYSWETGDDRFLLRHFHAGIWYSCEEELGGPGEKCRSFIDLAPASEKGVLWLSVVSEVLYILLLVVGFSLMCLELFHSSNVIDGLKLNAFAAVFTVLSGLLGMVAHMMYTQVFQVTVSLGPEDWRPHSWDYGWSFCLAWGSFTCCMAASVTTLNSYTKTVIEFRHKRKVFEQGYREEPTFIEPEAIKYFRERTPSTRGRFLAPELYTGGPRAEPPVLGPGALGVTETQRGPQTSDCHRKRPPRHKTTGLVPLESWPVCCELGQPV</sequence>
<dbReference type="CTD" id="146395"/>
<evidence type="ECO:0000256" key="4">
    <source>
        <dbReference type="ARBA" id="ARBA00022692"/>
    </source>
</evidence>
<dbReference type="FunFam" id="1.20.140.150:FF:000005">
    <property type="entry name" value="Germ cell-specific gene 1-like"/>
    <property type="match status" value="1"/>
</dbReference>
<accession>A0A8U0RSE3</accession>
<evidence type="ECO:0000313" key="14">
    <source>
        <dbReference type="RefSeq" id="XP_044928516.1"/>
    </source>
</evidence>